<dbReference type="InterPro" id="IPR032416">
    <property type="entry name" value="Peptidase_M24_C"/>
</dbReference>
<keyword evidence="7" id="KW-0645">Protease</keyword>
<protein>
    <submittedName>
        <fullName evidence="7">Aminopeptidase P family protein</fullName>
    </submittedName>
</protein>
<dbReference type="GO" id="GO:0070006">
    <property type="term" value="F:metalloaminopeptidase activity"/>
    <property type="evidence" value="ECO:0007669"/>
    <property type="project" value="InterPro"/>
</dbReference>
<accession>A0A4V2JFY7</accession>
<dbReference type="SUPFAM" id="SSF55920">
    <property type="entry name" value="Creatinase/aminopeptidase"/>
    <property type="match status" value="1"/>
</dbReference>
<dbReference type="InterPro" id="IPR000994">
    <property type="entry name" value="Pept_M24"/>
</dbReference>
<dbReference type="EMBL" id="SIXI01000002">
    <property type="protein sequence ID" value="TBO32636.1"/>
    <property type="molecule type" value="Genomic_DNA"/>
</dbReference>
<dbReference type="InterPro" id="IPR029149">
    <property type="entry name" value="Creatin/AminoP/Spt16_N"/>
</dbReference>
<dbReference type="Proteomes" id="UP000292120">
    <property type="component" value="Unassembled WGS sequence"/>
</dbReference>
<dbReference type="Pfam" id="PF00557">
    <property type="entry name" value="Peptidase_M24"/>
    <property type="match status" value="1"/>
</dbReference>
<evidence type="ECO:0000259" key="4">
    <source>
        <dbReference type="Pfam" id="PF00557"/>
    </source>
</evidence>
<dbReference type="PANTHER" id="PTHR43763:SF6">
    <property type="entry name" value="XAA-PRO AMINOPEPTIDASE 1"/>
    <property type="match status" value="1"/>
</dbReference>
<dbReference type="InterPro" id="IPR000587">
    <property type="entry name" value="Creatinase_N"/>
</dbReference>
<dbReference type="Gene3D" id="3.90.230.10">
    <property type="entry name" value="Creatinase/methionine aminopeptidase superfamily"/>
    <property type="match status" value="1"/>
</dbReference>
<keyword evidence="7" id="KW-0031">Aminopeptidase</keyword>
<evidence type="ECO:0000256" key="2">
    <source>
        <dbReference type="ARBA" id="ARBA00022723"/>
    </source>
</evidence>
<dbReference type="InterPro" id="IPR033740">
    <property type="entry name" value="Pept_M24B"/>
</dbReference>
<dbReference type="SUPFAM" id="SSF53092">
    <property type="entry name" value="Creatinase/prolidase N-terminal domain"/>
    <property type="match status" value="1"/>
</dbReference>
<dbReference type="CDD" id="cd01085">
    <property type="entry name" value="APP"/>
    <property type="match status" value="1"/>
</dbReference>
<comment type="caution">
    <text evidence="7">The sequence shown here is derived from an EMBL/GenBank/DDBJ whole genome shotgun (WGS) entry which is preliminary data.</text>
</comment>
<dbReference type="PANTHER" id="PTHR43763">
    <property type="entry name" value="XAA-PRO AMINOPEPTIDASE 1"/>
    <property type="match status" value="1"/>
</dbReference>
<keyword evidence="3" id="KW-0378">Hydrolase</keyword>
<dbReference type="Gene3D" id="3.40.350.10">
    <property type="entry name" value="Creatinase/prolidase N-terminal domain"/>
    <property type="match status" value="2"/>
</dbReference>
<reference evidence="7 8" key="1">
    <citation type="submission" date="2019-02" db="EMBL/GenBank/DDBJ databases">
        <title>Aquabacterium sp. strain KMB7.</title>
        <authorList>
            <person name="Chen W.-M."/>
        </authorList>
    </citation>
    <scope>NUCLEOTIDE SEQUENCE [LARGE SCALE GENOMIC DNA]</scope>
    <source>
        <strain evidence="7 8">KMB7</strain>
    </source>
</reference>
<dbReference type="InterPro" id="IPR050422">
    <property type="entry name" value="X-Pro_aminopeptidase_P"/>
</dbReference>
<dbReference type="InterPro" id="IPR036005">
    <property type="entry name" value="Creatinase/aminopeptidase-like"/>
</dbReference>
<keyword evidence="8" id="KW-1185">Reference proteome</keyword>
<comment type="similarity">
    <text evidence="1">Belongs to the peptidase M24B family.</text>
</comment>
<evidence type="ECO:0000256" key="1">
    <source>
        <dbReference type="ARBA" id="ARBA00008766"/>
    </source>
</evidence>
<keyword evidence="2" id="KW-0479">Metal-binding</keyword>
<dbReference type="GO" id="GO:0046872">
    <property type="term" value="F:metal ion binding"/>
    <property type="evidence" value="ECO:0007669"/>
    <property type="project" value="UniProtKB-KW"/>
</dbReference>
<dbReference type="Pfam" id="PF16189">
    <property type="entry name" value="Creatinase_N_2"/>
    <property type="match status" value="1"/>
</dbReference>
<sequence>MSATPITQRLQALRAALAARGIQAALIPSSDPHLSEYLPERWQGRQWLSGFTGSSGTLLVAADRAALFTDSRYWAQAETELAGTGIDLVKLDGAFSPACARWLADLGLSGQPALAFDGLVMGLAAVQQLKEALQAQAPAWQVQPQLDVLEAIWADRPGLPTAAVYEHTAPFACTSRADKLSALRQAMGARGASHHWIATLDDLAWVLNLRGADVDYNPVFLAHLLVHADGAELFVPEGKVAPELAERLAADGVQLRPYAEALDALAALPPGSVLLIDPKRVTHGLRQRVPAHTRVVEALNPTTLAKSRKTDAEAEHIREAMERDGAAMCRFYAWFEQALGREAISELTVDERLSAERAKEADFVSLSFPTIAGFNANGALPHYRATPEAFGHISTPQGLVAQGLLLIDSGAQYLGGTTDITRVWPIGQPSAAQKRDYTLVLKGTIGLSRARFPQGTLAPMLDALARAPLWAEGIDFGHGTGHGVGYFMNVHEGPQSISKAVPNADMAMQPGMITSIEPGLYRPGRWGIRIENLVLNVALPPVQNAEPGEPEHGQYLAFETLTLCPIDTRCIDLTLMRADEVQWLNQYHAEVRRRLAPRVEGDALTWLLARTEPVPTH</sequence>
<dbReference type="FunFam" id="3.90.230.10:FF:000004">
    <property type="entry name" value="xaa-Pro aminopeptidase 1 isoform X1"/>
    <property type="match status" value="1"/>
</dbReference>
<evidence type="ECO:0000259" key="6">
    <source>
        <dbReference type="Pfam" id="PF16188"/>
    </source>
</evidence>
<feature type="domain" description="Peptidase M24 C-terminal" evidence="6">
    <location>
        <begin position="554"/>
        <end position="614"/>
    </location>
</feature>
<feature type="domain" description="Creatinase N-terminal" evidence="5">
    <location>
        <begin position="9"/>
        <end position="134"/>
    </location>
</feature>
<dbReference type="Pfam" id="PF01321">
    <property type="entry name" value="Creatinase_N"/>
    <property type="match status" value="1"/>
</dbReference>
<name>A0A4V2JFY7_9BURK</name>
<gene>
    <name evidence="7" type="ORF">EYS42_05495</name>
</gene>
<organism evidence="7 8">
    <name type="scientific">Aquabacterium lacunae</name>
    <dbReference type="NCBI Taxonomy" id="2528630"/>
    <lineage>
        <taxon>Bacteria</taxon>
        <taxon>Pseudomonadati</taxon>
        <taxon>Pseudomonadota</taxon>
        <taxon>Betaproteobacteria</taxon>
        <taxon>Burkholderiales</taxon>
        <taxon>Aquabacterium</taxon>
    </lineage>
</organism>
<proteinExistence type="inferred from homology"/>
<evidence type="ECO:0000313" key="7">
    <source>
        <dbReference type="EMBL" id="TBO32636.1"/>
    </source>
</evidence>
<dbReference type="RefSeq" id="WP_130966848.1">
    <property type="nucleotide sequence ID" value="NZ_SIXI01000002.1"/>
</dbReference>
<dbReference type="AlphaFoldDB" id="A0A4V2JFY7"/>
<evidence type="ECO:0000259" key="5">
    <source>
        <dbReference type="Pfam" id="PF01321"/>
    </source>
</evidence>
<feature type="domain" description="Peptidase M24" evidence="4">
    <location>
        <begin position="315"/>
        <end position="535"/>
    </location>
</feature>
<dbReference type="OrthoDB" id="9806388at2"/>
<evidence type="ECO:0000313" key="8">
    <source>
        <dbReference type="Proteomes" id="UP000292120"/>
    </source>
</evidence>
<evidence type="ECO:0000256" key="3">
    <source>
        <dbReference type="ARBA" id="ARBA00022801"/>
    </source>
</evidence>
<dbReference type="Pfam" id="PF16188">
    <property type="entry name" value="Peptidase_M24_C"/>
    <property type="match status" value="1"/>
</dbReference>
<dbReference type="GO" id="GO:0005737">
    <property type="term" value="C:cytoplasm"/>
    <property type="evidence" value="ECO:0007669"/>
    <property type="project" value="UniProtKB-ARBA"/>
</dbReference>